<gene>
    <name evidence="4" type="ORF">SAMN05444695_104194</name>
</gene>
<dbReference type="SUPFAM" id="SSF46689">
    <property type="entry name" value="Homeodomain-like"/>
    <property type="match status" value="1"/>
</dbReference>
<keyword evidence="3" id="KW-0804">Transcription</keyword>
<dbReference type="Gene3D" id="3.40.50.10490">
    <property type="entry name" value="Glucose-6-phosphate isomerase like protein, domain 1"/>
    <property type="match status" value="1"/>
</dbReference>
<dbReference type="OrthoDB" id="370421at2"/>
<dbReference type="PANTHER" id="PTHR30514">
    <property type="entry name" value="GLUCOKINASE"/>
    <property type="match status" value="1"/>
</dbReference>
<proteinExistence type="predicted"/>
<sequence>MSTTTDHPKPSPTLAVVRAALPTLGPSEQRVARTILARPREISDFSTADLASASGTSQATVVRACQRLGFRGYQHLRLELARIPATEDRQTGSPVDEAFSAASTALTATRNAVDESAFDATVERLVHAGRVLMVGNGFSSPPIQDAALRFTTIGRTVEAPLDILAQQFSSRLLTGSDLCLAVSYSGANTHTLRACAAARDQGATVVAVTSYSHSPLARLSDHLLWAGAGLLEHEADSFGCRISQSAILYALWRATLAHPAALPAARTADSGAREVVADALSDEGTER</sequence>
<evidence type="ECO:0000256" key="3">
    <source>
        <dbReference type="ARBA" id="ARBA00023163"/>
    </source>
</evidence>
<keyword evidence="2 4" id="KW-0238">DNA-binding</keyword>
<dbReference type="PANTHER" id="PTHR30514:SF1">
    <property type="entry name" value="HTH-TYPE TRANSCRIPTIONAL REGULATOR HEXR-RELATED"/>
    <property type="match status" value="1"/>
</dbReference>
<dbReference type="EMBL" id="FNDN01000004">
    <property type="protein sequence ID" value="SDH97457.1"/>
    <property type="molecule type" value="Genomic_DNA"/>
</dbReference>
<dbReference type="Proteomes" id="UP000183263">
    <property type="component" value="Unassembled WGS sequence"/>
</dbReference>
<protein>
    <submittedName>
        <fullName evidence="4">DNA-binding transcriptional regulator, MurR/RpiR family, contains HTH and SIS domains</fullName>
    </submittedName>
</protein>
<accession>A0A1G8GSV0</accession>
<dbReference type="PROSITE" id="PS51464">
    <property type="entry name" value="SIS"/>
    <property type="match status" value="1"/>
</dbReference>
<dbReference type="GO" id="GO:1901135">
    <property type="term" value="P:carbohydrate derivative metabolic process"/>
    <property type="evidence" value="ECO:0007669"/>
    <property type="project" value="InterPro"/>
</dbReference>
<dbReference type="Pfam" id="PF01380">
    <property type="entry name" value="SIS"/>
    <property type="match status" value="1"/>
</dbReference>
<evidence type="ECO:0000256" key="1">
    <source>
        <dbReference type="ARBA" id="ARBA00023015"/>
    </source>
</evidence>
<evidence type="ECO:0000313" key="5">
    <source>
        <dbReference type="Proteomes" id="UP000183263"/>
    </source>
</evidence>
<dbReference type="InterPro" id="IPR036388">
    <property type="entry name" value="WH-like_DNA-bd_sf"/>
</dbReference>
<dbReference type="GO" id="GO:0003700">
    <property type="term" value="F:DNA-binding transcription factor activity"/>
    <property type="evidence" value="ECO:0007669"/>
    <property type="project" value="InterPro"/>
</dbReference>
<dbReference type="SUPFAM" id="SSF53697">
    <property type="entry name" value="SIS domain"/>
    <property type="match status" value="1"/>
</dbReference>
<dbReference type="PROSITE" id="PS51071">
    <property type="entry name" value="HTH_RPIR"/>
    <property type="match status" value="1"/>
</dbReference>
<dbReference type="CDD" id="cd05013">
    <property type="entry name" value="SIS_RpiR"/>
    <property type="match status" value="1"/>
</dbReference>
<dbReference type="Gene3D" id="1.10.10.10">
    <property type="entry name" value="Winged helix-like DNA-binding domain superfamily/Winged helix DNA-binding domain"/>
    <property type="match status" value="1"/>
</dbReference>
<dbReference type="InterPro" id="IPR035472">
    <property type="entry name" value="RpiR-like_SIS"/>
</dbReference>
<keyword evidence="1" id="KW-0805">Transcription regulation</keyword>
<evidence type="ECO:0000313" key="4">
    <source>
        <dbReference type="EMBL" id="SDH97457.1"/>
    </source>
</evidence>
<dbReference type="InterPro" id="IPR000281">
    <property type="entry name" value="HTH_RpiR"/>
</dbReference>
<dbReference type="InterPro" id="IPR046348">
    <property type="entry name" value="SIS_dom_sf"/>
</dbReference>
<dbReference type="Pfam" id="PF01418">
    <property type="entry name" value="HTH_6"/>
    <property type="match status" value="1"/>
</dbReference>
<dbReference type="RefSeq" id="WP_072737102.1">
    <property type="nucleotide sequence ID" value="NZ_CP048813.1"/>
</dbReference>
<dbReference type="InterPro" id="IPR009057">
    <property type="entry name" value="Homeodomain-like_sf"/>
</dbReference>
<dbReference type="InterPro" id="IPR047640">
    <property type="entry name" value="RpiR-like"/>
</dbReference>
<dbReference type="GO" id="GO:0097367">
    <property type="term" value="F:carbohydrate derivative binding"/>
    <property type="evidence" value="ECO:0007669"/>
    <property type="project" value="InterPro"/>
</dbReference>
<reference evidence="4 5" key="1">
    <citation type="submission" date="2016-10" db="EMBL/GenBank/DDBJ databases">
        <authorList>
            <person name="de Groot N.N."/>
        </authorList>
    </citation>
    <scope>NUCLEOTIDE SEQUENCE [LARGE SCALE GENOMIC DNA]</scope>
    <source>
        <strain evidence="4 5">DSM 44892</strain>
    </source>
</reference>
<dbReference type="AlphaFoldDB" id="A0A1G8GSV0"/>
<keyword evidence="5" id="KW-1185">Reference proteome</keyword>
<dbReference type="GO" id="GO:0003677">
    <property type="term" value="F:DNA binding"/>
    <property type="evidence" value="ECO:0007669"/>
    <property type="project" value="UniProtKB-KW"/>
</dbReference>
<dbReference type="InterPro" id="IPR001347">
    <property type="entry name" value="SIS_dom"/>
</dbReference>
<name>A0A1G8GSV0_9NOCA</name>
<organism evidence="4 5">
    <name type="scientific">Rhodococcus triatomae</name>
    <dbReference type="NCBI Taxonomy" id="300028"/>
    <lineage>
        <taxon>Bacteria</taxon>
        <taxon>Bacillati</taxon>
        <taxon>Actinomycetota</taxon>
        <taxon>Actinomycetes</taxon>
        <taxon>Mycobacteriales</taxon>
        <taxon>Nocardiaceae</taxon>
        <taxon>Rhodococcus</taxon>
    </lineage>
</organism>
<evidence type="ECO:0000256" key="2">
    <source>
        <dbReference type="ARBA" id="ARBA00023125"/>
    </source>
</evidence>